<organism evidence="2 3">
    <name type="scientific">Koribacter versatilis (strain Ellin345)</name>
    <dbReference type="NCBI Taxonomy" id="204669"/>
    <lineage>
        <taxon>Bacteria</taxon>
        <taxon>Pseudomonadati</taxon>
        <taxon>Acidobacteriota</taxon>
        <taxon>Terriglobia</taxon>
        <taxon>Terriglobales</taxon>
        <taxon>Candidatus Korobacteraceae</taxon>
        <taxon>Candidatus Korobacter</taxon>
    </lineage>
</organism>
<reference evidence="2 3" key="1">
    <citation type="journal article" date="2009" name="Appl. Environ. Microbiol.">
        <title>Three genomes from the phylum Acidobacteria provide insight into the lifestyles of these microorganisms in soils.</title>
        <authorList>
            <person name="Ward N.L."/>
            <person name="Challacombe J.F."/>
            <person name="Janssen P.H."/>
            <person name="Henrissat B."/>
            <person name="Coutinho P.M."/>
            <person name="Wu M."/>
            <person name="Xie G."/>
            <person name="Haft D.H."/>
            <person name="Sait M."/>
            <person name="Badger J."/>
            <person name="Barabote R.D."/>
            <person name="Bradley B."/>
            <person name="Brettin T.S."/>
            <person name="Brinkac L.M."/>
            <person name="Bruce D."/>
            <person name="Creasy T."/>
            <person name="Daugherty S.C."/>
            <person name="Davidsen T.M."/>
            <person name="DeBoy R.T."/>
            <person name="Detter J.C."/>
            <person name="Dodson R.J."/>
            <person name="Durkin A.S."/>
            <person name="Ganapathy A."/>
            <person name="Gwinn-Giglio M."/>
            <person name="Han C.S."/>
            <person name="Khouri H."/>
            <person name="Kiss H."/>
            <person name="Kothari S.P."/>
            <person name="Madupu R."/>
            <person name="Nelson K.E."/>
            <person name="Nelson W.C."/>
            <person name="Paulsen I."/>
            <person name="Penn K."/>
            <person name="Ren Q."/>
            <person name="Rosovitz M.J."/>
            <person name="Selengut J.D."/>
            <person name="Shrivastava S."/>
            <person name="Sullivan S.A."/>
            <person name="Tapia R."/>
            <person name="Thompson L.S."/>
            <person name="Watkins K.L."/>
            <person name="Yang Q."/>
            <person name="Yu C."/>
            <person name="Zafar N."/>
            <person name="Zhou L."/>
            <person name="Kuske C.R."/>
        </authorList>
    </citation>
    <scope>NUCLEOTIDE SEQUENCE [LARGE SCALE GENOMIC DNA]</scope>
    <source>
        <strain evidence="2 3">Ellin345</strain>
    </source>
</reference>
<dbReference type="KEGG" id="aba:Acid345_1615"/>
<dbReference type="EMBL" id="CP000360">
    <property type="protein sequence ID" value="ABF40617.1"/>
    <property type="molecule type" value="Genomic_DNA"/>
</dbReference>
<accession>Q1IR83</accession>
<name>Q1IR83_KORVE</name>
<gene>
    <name evidence="2" type="ordered locus">Acid345_1615</name>
</gene>
<dbReference type="RefSeq" id="WP_011522419.1">
    <property type="nucleotide sequence ID" value="NC_008009.1"/>
</dbReference>
<keyword evidence="3" id="KW-1185">Reference proteome</keyword>
<evidence type="ECO:0000256" key="1">
    <source>
        <dbReference type="SAM" id="SignalP"/>
    </source>
</evidence>
<dbReference type="eggNOG" id="COG2885">
    <property type="taxonomic scope" value="Bacteria"/>
</dbReference>
<dbReference type="OrthoDB" id="1430919at2"/>
<evidence type="ECO:0000313" key="3">
    <source>
        <dbReference type="Proteomes" id="UP000002432"/>
    </source>
</evidence>
<proteinExistence type="predicted"/>
<evidence type="ECO:0000313" key="2">
    <source>
        <dbReference type="EMBL" id="ABF40617.1"/>
    </source>
</evidence>
<dbReference type="AlphaFoldDB" id="Q1IR83"/>
<feature type="chain" id="PRO_5004191888" evidence="1">
    <location>
        <begin position="21"/>
        <end position="675"/>
    </location>
</feature>
<feature type="signal peptide" evidence="1">
    <location>
        <begin position="1"/>
        <end position="20"/>
    </location>
</feature>
<sequence length="675" mass="67898">MKRIVLGLSVLLALSGFVQAQKAAADANATQQVIVPKLIRFSGQLADENGKALTGTVGITFSLYKSQTDKASLWIETQNVKLDAEGKYGVLLGATKADGVPLEMFARGEARWLGMNVNGKEQPRVLFVSVPYALKAAEAESLAGHAATDFVTTDKLTTTVQEQVKQATSSSSTKDGATGNTVNPATSFAANNTTQVLDVTQSGSGTGVWSKATTGIALRGSSAGLAIYGSSTGTSAAPAIQGVSNSTAGAGVMGYNTAASGSPTGLYGLATGAGGIGLSAKATATTGATRGISVYTASPAGIAGLFVNAATSGNVITGQGGSPLATVFNVTTAGNVSASGTFTGNGAGLTNVNATKLGGVSLSGLPSLSAANTFTNQQYINTAKTNYALQVYNTSTSGSLGAAVTAFADNPNGIGLYGEADSGEASGVFGYTKSVKGAGVYGQMSKGSAIYGSCCAGYQGIGVWGDTGGTGAALLATADATDAGVMYNNGPYSTLYIENDYPSSKGTAYVLFAGNANNSGGCGIDTIGNLSCSGMVTGTVRGGGGQKMEMYGVQATENWYEDAGSSSLRNGAVTVQLDTDFAAAANTAVTYQVFLTPNGDCKGLYVANKGPKSFEVRELGGGTASIGFDYRIVAKRKGAETVRMKRVADNAMPVRNVEAGLQGAAGARSSLRPQQ</sequence>
<dbReference type="EnsemblBacteria" id="ABF40617">
    <property type="protein sequence ID" value="ABF40617"/>
    <property type="gene ID" value="Acid345_1615"/>
</dbReference>
<dbReference type="HOGENOM" id="CLU_406984_0_0_0"/>
<protein>
    <submittedName>
        <fullName evidence="2">Uncharacterized protein</fullName>
    </submittedName>
</protein>
<keyword evidence="1" id="KW-0732">Signal</keyword>
<dbReference type="Proteomes" id="UP000002432">
    <property type="component" value="Chromosome"/>
</dbReference>